<sequence length="110" mass="11745">MSSKRLGCGGVSLCHCSSSSKPYSTLYLQAPPPWPLFSSYSLLIIPHMLSLSLSALGGEQGGGGSIDPWKCSFQLDGNSSPPPPPSCGFHAPSQSDLEGVNEWMNKWMDE</sequence>
<dbReference type="InParanoid" id="A0A2K1K4K0"/>
<feature type="region of interest" description="Disordered" evidence="1">
    <location>
        <begin position="74"/>
        <end position="95"/>
    </location>
</feature>
<keyword evidence="4" id="KW-1185">Reference proteome</keyword>
<evidence type="ECO:0000313" key="3">
    <source>
        <dbReference type="EnsemblPlants" id="PAC:32913433.CDS.1"/>
    </source>
</evidence>
<dbReference type="AlphaFoldDB" id="A0A2K1K4K0"/>
<dbReference type="Proteomes" id="UP000006727">
    <property type="component" value="Chromosome 9"/>
</dbReference>
<reference evidence="3" key="3">
    <citation type="submission" date="2020-12" db="UniProtKB">
        <authorList>
            <consortium name="EnsemblPlants"/>
        </authorList>
    </citation>
    <scope>IDENTIFICATION</scope>
</reference>
<evidence type="ECO:0000313" key="2">
    <source>
        <dbReference type="EMBL" id="PNR48694.1"/>
    </source>
</evidence>
<reference evidence="2 4" key="1">
    <citation type="journal article" date="2008" name="Science">
        <title>The Physcomitrella genome reveals evolutionary insights into the conquest of land by plants.</title>
        <authorList>
            <person name="Rensing S."/>
            <person name="Lang D."/>
            <person name="Zimmer A."/>
            <person name="Terry A."/>
            <person name="Salamov A."/>
            <person name="Shapiro H."/>
            <person name="Nishiyama T."/>
            <person name="Perroud P.-F."/>
            <person name="Lindquist E."/>
            <person name="Kamisugi Y."/>
            <person name="Tanahashi T."/>
            <person name="Sakakibara K."/>
            <person name="Fujita T."/>
            <person name="Oishi K."/>
            <person name="Shin-I T."/>
            <person name="Kuroki Y."/>
            <person name="Toyoda A."/>
            <person name="Suzuki Y."/>
            <person name="Hashimoto A."/>
            <person name="Yamaguchi K."/>
            <person name="Sugano A."/>
            <person name="Kohara Y."/>
            <person name="Fujiyama A."/>
            <person name="Anterola A."/>
            <person name="Aoki S."/>
            <person name="Ashton N."/>
            <person name="Barbazuk W.B."/>
            <person name="Barker E."/>
            <person name="Bennetzen J."/>
            <person name="Bezanilla M."/>
            <person name="Blankenship R."/>
            <person name="Cho S.H."/>
            <person name="Dutcher S."/>
            <person name="Estelle M."/>
            <person name="Fawcett J.A."/>
            <person name="Gundlach H."/>
            <person name="Hanada K."/>
            <person name="Heyl A."/>
            <person name="Hicks K.A."/>
            <person name="Hugh J."/>
            <person name="Lohr M."/>
            <person name="Mayer K."/>
            <person name="Melkozernov A."/>
            <person name="Murata T."/>
            <person name="Nelson D."/>
            <person name="Pils B."/>
            <person name="Prigge M."/>
            <person name="Reiss B."/>
            <person name="Renner T."/>
            <person name="Rombauts S."/>
            <person name="Rushton P."/>
            <person name="Sanderfoot A."/>
            <person name="Schween G."/>
            <person name="Shiu S.-H."/>
            <person name="Stueber K."/>
            <person name="Theodoulou F.L."/>
            <person name="Tu H."/>
            <person name="Van de Peer Y."/>
            <person name="Verrier P.J."/>
            <person name="Waters E."/>
            <person name="Wood A."/>
            <person name="Yang L."/>
            <person name="Cove D."/>
            <person name="Cuming A."/>
            <person name="Hasebe M."/>
            <person name="Lucas S."/>
            <person name="Mishler D.B."/>
            <person name="Reski R."/>
            <person name="Grigoriev I."/>
            <person name="Quatrano R.S."/>
            <person name="Boore J.L."/>
        </authorList>
    </citation>
    <scope>NUCLEOTIDE SEQUENCE [LARGE SCALE GENOMIC DNA]</scope>
    <source>
        <strain evidence="3 4">cv. Gransden 2004</strain>
    </source>
</reference>
<dbReference type="Gramene" id="Pp3c9_25209V3.1">
    <property type="protein sequence ID" value="PAC:32913433.CDS.1"/>
    <property type="gene ID" value="Pp3c9_25209"/>
</dbReference>
<protein>
    <submittedName>
        <fullName evidence="2 3">Uncharacterized protein</fullName>
    </submittedName>
</protein>
<organism evidence="2">
    <name type="scientific">Physcomitrium patens</name>
    <name type="common">Spreading-leaved earth moss</name>
    <name type="synonym">Physcomitrella patens</name>
    <dbReference type="NCBI Taxonomy" id="3218"/>
    <lineage>
        <taxon>Eukaryota</taxon>
        <taxon>Viridiplantae</taxon>
        <taxon>Streptophyta</taxon>
        <taxon>Embryophyta</taxon>
        <taxon>Bryophyta</taxon>
        <taxon>Bryophytina</taxon>
        <taxon>Bryopsida</taxon>
        <taxon>Funariidae</taxon>
        <taxon>Funariales</taxon>
        <taxon>Funariaceae</taxon>
        <taxon>Physcomitrium</taxon>
    </lineage>
</organism>
<evidence type="ECO:0000313" key="4">
    <source>
        <dbReference type="Proteomes" id="UP000006727"/>
    </source>
</evidence>
<evidence type="ECO:0000256" key="1">
    <source>
        <dbReference type="SAM" id="MobiDB-lite"/>
    </source>
</evidence>
<name>A0A2K1K4K0_PHYPA</name>
<proteinExistence type="predicted"/>
<reference evidence="2 4" key="2">
    <citation type="journal article" date="2018" name="Plant J.">
        <title>The Physcomitrella patens chromosome-scale assembly reveals moss genome structure and evolution.</title>
        <authorList>
            <person name="Lang D."/>
            <person name="Ullrich K.K."/>
            <person name="Murat F."/>
            <person name="Fuchs J."/>
            <person name="Jenkins J."/>
            <person name="Haas F.B."/>
            <person name="Piednoel M."/>
            <person name="Gundlach H."/>
            <person name="Van Bel M."/>
            <person name="Meyberg R."/>
            <person name="Vives C."/>
            <person name="Morata J."/>
            <person name="Symeonidi A."/>
            <person name="Hiss M."/>
            <person name="Muchero W."/>
            <person name="Kamisugi Y."/>
            <person name="Saleh O."/>
            <person name="Blanc G."/>
            <person name="Decker E.L."/>
            <person name="van Gessel N."/>
            <person name="Grimwood J."/>
            <person name="Hayes R.D."/>
            <person name="Graham S.W."/>
            <person name="Gunter L.E."/>
            <person name="McDaniel S.F."/>
            <person name="Hoernstein S.N.W."/>
            <person name="Larsson A."/>
            <person name="Li F.W."/>
            <person name="Perroud P.F."/>
            <person name="Phillips J."/>
            <person name="Ranjan P."/>
            <person name="Rokshar D.S."/>
            <person name="Rothfels C.J."/>
            <person name="Schneider L."/>
            <person name="Shu S."/>
            <person name="Stevenson D.W."/>
            <person name="Thummler F."/>
            <person name="Tillich M."/>
            <person name="Villarreal Aguilar J.C."/>
            <person name="Widiez T."/>
            <person name="Wong G.K."/>
            <person name="Wymore A."/>
            <person name="Zhang Y."/>
            <person name="Zimmer A.D."/>
            <person name="Quatrano R.S."/>
            <person name="Mayer K.F.X."/>
            <person name="Goodstein D."/>
            <person name="Casacuberta J.M."/>
            <person name="Vandepoele K."/>
            <person name="Reski R."/>
            <person name="Cuming A.C."/>
            <person name="Tuskan G.A."/>
            <person name="Maumus F."/>
            <person name="Salse J."/>
            <person name="Schmutz J."/>
            <person name="Rensing S.A."/>
        </authorList>
    </citation>
    <scope>NUCLEOTIDE SEQUENCE [LARGE SCALE GENOMIC DNA]</scope>
    <source>
        <strain evidence="3 4">cv. Gransden 2004</strain>
    </source>
</reference>
<gene>
    <name evidence="2" type="ORF">PHYPA_013171</name>
</gene>
<accession>A0A2K1K4K0</accession>
<dbReference type="EnsemblPlants" id="Pp3c9_25209V3.1">
    <property type="protein sequence ID" value="PAC:32913433.CDS.1"/>
    <property type="gene ID" value="Pp3c9_25209"/>
</dbReference>
<dbReference type="EMBL" id="ABEU02000009">
    <property type="protein sequence ID" value="PNR48694.1"/>
    <property type="molecule type" value="Genomic_DNA"/>
</dbReference>